<accession>A0A1B6MDJ8</accession>
<feature type="compositionally biased region" description="Polar residues" evidence="1">
    <location>
        <begin position="152"/>
        <end position="162"/>
    </location>
</feature>
<dbReference type="AlphaFoldDB" id="A0A1B6MDJ8"/>
<organism evidence="2">
    <name type="scientific">Graphocephala atropunctata</name>
    <dbReference type="NCBI Taxonomy" id="36148"/>
    <lineage>
        <taxon>Eukaryota</taxon>
        <taxon>Metazoa</taxon>
        <taxon>Ecdysozoa</taxon>
        <taxon>Arthropoda</taxon>
        <taxon>Hexapoda</taxon>
        <taxon>Insecta</taxon>
        <taxon>Pterygota</taxon>
        <taxon>Neoptera</taxon>
        <taxon>Paraneoptera</taxon>
        <taxon>Hemiptera</taxon>
        <taxon>Auchenorrhyncha</taxon>
        <taxon>Membracoidea</taxon>
        <taxon>Cicadellidae</taxon>
        <taxon>Cicadellinae</taxon>
        <taxon>Cicadellini</taxon>
        <taxon>Graphocephala</taxon>
    </lineage>
</organism>
<name>A0A1B6MDJ8_9HEMI</name>
<evidence type="ECO:0000256" key="1">
    <source>
        <dbReference type="SAM" id="MobiDB-lite"/>
    </source>
</evidence>
<evidence type="ECO:0000313" key="2">
    <source>
        <dbReference type="EMBL" id="JAT33990.1"/>
    </source>
</evidence>
<sequence length="317" mass="35020">MSHASNQRNVLGRNMSSSTGGNQRYQSNFAGNHNFHSNSSTMGFQAMPRAPMIYPQQCMMRNHLQESEPMSECSEIDLGVTRLAPTPIRQNQTMAWAGPGPSQPQMTPRRVPYNRLGSQSLPAPPPSPQYLMAPPSPQFVSSFNCDQSFVMQPGPSTSTSRLPAQGPASGKVNIGTKKTQYKPKISSVSRKRFFVGSIDQVVRWHKMAKEAQLYTIYEVAAVLESVSLSSSGVYKMILCSEQKKGTLPLQAVFYPIDRELPTAKIGELVTCVGRMVGTNKMQVFNMWPVSDSLAGLKRVSFLCQRTLQEVHTLATEP</sequence>
<protein>
    <submittedName>
        <fullName evidence="2">Uncharacterized protein</fullName>
    </submittedName>
</protein>
<feature type="region of interest" description="Disordered" evidence="1">
    <location>
        <begin position="1"/>
        <end position="31"/>
    </location>
</feature>
<gene>
    <name evidence="2" type="ORF">g.27871</name>
</gene>
<proteinExistence type="predicted"/>
<feature type="region of interest" description="Disordered" evidence="1">
    <location>
        <begin position="152"/>
        <end position="174"/>
    </location>
</feature>
<dbReference type="EMBL" id="GEBQ01005987">
    <property type="protein sequence ID" value="JAT33990.1"/>
    <property type="molecule type" value="Transcribed_RNA"/>
</dbReference>
<reference evidence="2" key="1">
    <citation type="submission" date="2015-11" db="EMBL/GenBank/DDBJ databases">
        <title>De novo transcriptome assembly of four potential Pierce s Disease insect vectors from Arizona vineyards.</title>
        <authorList>
            <person name="Tassone E.E."/>
        </authorList>
    </citation>
    <scope>NUCLEOTIDE SEQUENCE</scope>
</reference>